<protein>
    <submittedName>
        <fullName evidence="2">Uncharacterized protein</fullName>
    </submittedName>
</protein>
<organism evidence="2 3">
    <name type="scientific">Corchorus olitorius</name>
    <dbReference type="NCBI Taxonomy" id="93759"/>
    <lineage>
        <taxon>Eukaryota</taxon>
        <taxon>Viridiplantae</taxon>
        <taxon>Streptophyta</taxon>
        <taxon>Embryophyta</taxon>
        <taxon>Tracheophyta</taxon>
        <taxon>Spermatophyta</taxon>
        <taxon>Magnoliopsida</taxon>
        <taxon>eudicotyledons</taxon>
        <taxon>Gunneridae</taxon>
        <taxon>Pentapetalae</taxon>
        <taxon>rosids</taxon>
        <taxon>malvids</taxon>
        <taxon>Malvales</taxon>
        <taxon>Malvaceae</taxon>
        <taxon>Grewioideae</taxon>
        <taxon>Apeibeae</taxon>
        <taxon>Corchorus</taxon>
    </lineage>
</organism>
<feature type="chain" id="PRO_5013249570" evidence="1">
    <location>
        <begin position="22"/>
        <end position="30"/>
    </location>
</feature>
<evidence type="ECO:0000256" key="1">
    <source>
        <dbReference type="SAM" id="SignalP"/>
    </source>
</evidence>
<keyword evidence="1" id="KW-0732">Signal</keyword>
<accession>A0A1R3GSZ0</accession>
<reference evidence="3" key="1">
    <citation type="submission" date="2013-09" db="EMBL/GenBank/DDBJ databases">
        <title>Corchorus olitorius genome sequencing.</title>
        <authorList>
            <person name="Alam M."/>
            <person name="Haque M.S."/>
            <person name="Islam M.S."/>
            <person name="Emdad E.M."/>
            <person name="Islam M.M."/>
            <person name="Ahmed B."/>
            <person name="Halim A."/>
            <person name="Hossen Q.M.M."/>
            <person name="Hossain M.Z."/>
            <person name="Ahmed R."/>
            <person name="Khan M.M."/>
            <person name="Islam R."/>
            <person name="Rashid M.M."/>
            <person name="Khan S.A."/>
            <person name="Rahman M.S."/>
            <person name="Alam M."/>
            <person name="Yahiya A.S."/>
            <person name="Khan M.S."/>
            <person name="Azam M.S."/>
            <person name="Haque T."/>
            <person name="Lashkar M.Z.H."/>
            <person name="Akhand A.I."/>
            <person name="Morshed G."/>
            <person name="Roy S."/>
            <person name="Uddin K.S."/>
            <person name="Rabeya T."/>
            <person name="Hossain A.S."/>
            <person name="Chowdhury A."/>
            <person name="Snigdha A.R."/>
            <person name="Mortoza M.S."/>
            <person name="Matin S.A."/>
            <person name="Hoque S.M.E."/>
            <person name="Islam M.K."/>
            <person name="Roy D.K."/>
            <person name="Haider R."/>
            <person name="Moosa M.M."/>
            <person name="Elias S.M."/>
            <person name="Hasan A.M."/>
            <person name="Jahan S."/>
            <person name="Shafiuddin M."/>
            <person name="Mahmood N."/>
            <person name="Shommy N.S."/>
        </authorList>
    </citation>
    <scope>NUCLEOTIDE SEQUENCE [LARGE SCALE GENOMIC DNA]</scope>
    <source>
        <strain evidence="3">cv. O-4</strain>
    </source>
</reference>
<proteinExistence type="predicted"/>
<feature type="signal peptide" evidence="1">
    <location>
        <begin position="1"/>
        <end position="21"/>
    </location>
</feature>
<dbReference type="AlphaFoldDB" id="A0A1R3GSZ0"/>
<evidence type="ECO:0000313" key="3">
    <source>
        <dbReference type="Proteomes" id="UP000187203"/>
    </source>
</evidence>
<sequence length="30" mass="3253">MASLKISSIFLLLVLTRGVDSAAENPDLDY</sequence>
<keyword evidence="3" id="KW-1185">Reference proteome</keyword>
<gene>
    <name evidence="2" type="ORF">COLO4_33515</name>
</gene>
<evidence type="ECO:0000313" key="2">
    <source>
        <dbReference type="EMBL" id="OMO61171.1"/>
    </source>
</evidence>
<name>A0A1R3GSZ0_9ROSI</name>
<dbReference type="EMBL" id="AWUE01021748">
    <property type="protein sequence ID" value="OMO61171.1"/>
    <property type="molecule type" value="Genomic_DNA"/>
</dbReference>
<comment type="caution">
    <text evidence="2">The sequence shown here is derived from an EMBL/GenBank/DDBJ whole genome shotgun (WGS) entry which is preliminary data.</text>
</comment>
<dbReference type="Proteomes" id="UP000187203">
    <property type="component" value="Unassembled WGS sequence"/>
</dbReference>